<dbReference type="InterPro" id="IPR005835">
    <property type="entry name" value="NTP_transferase_dom"/>
</dbReference>
<evidence type="ECO:0000259" key="1">
    <source>
        <dbReference type="Pfam" id="PF00483"/>
    </source>
</evidence>
<keyword evidence="2" id="KW-0808">Transferase</keyword>
<dbReference type="EMBL" id="JAJEKE010000001">
    <property type="protein sequence ID" value="MCQ1528097.1"/>
    <property type="molecule type" value="Genomic_DNA"/>
</dbReference>
<evidence type="ECO:0000313" key="3">
    <source>
        <dbReference type="Proteomes" id="UP001651880"/>
    </source>
</evidence>
<dbReference type="Pfam" id="PF00483">
    <property type="entry name" value="NTP_transferase"/>
    <property type="match status" value="1"/>
</dbReference>
<reference evidence="2 3" key="1">
    <citation type="submission" date="2021-10" db="EMBL/GenBank/DDBJ databases">
        <title>Lutispora strain m25 sp. nov., a thermophilic, non-spore-forming bacterium isolated from a lab-scale methanogenic bioreactor digesting anaerobic sludge.</title>
        <authorList>
            <person name="El Houari A."/>
            <person name="Mcdonald J."/>
        </authorList>
    </citation>
    <scope>NUCLEOTIDE SEQUENCE [LARGE SCALE GENOMIC DNA]</scope>
    <source>
        <strain evidence="3">m25</strain>
    </source>
</reference>
<dbReference type="SUPFAM" id="SSF53448">
    <property type="entry name" value="Nucleotide-diphospho-sugar transferases"/>
    <property type="match status" value="1"/>
</dbReference>
<dbReference type="Gene3D" id="3.90.550.10">
    <property type="entry name" value="Spore Coat Polysaccharide Biosynthesis Protein SpsA, Chain A"/>
    <property type="match status" value="1"/>
</dbReference>
<sequence length="258" mass="29926">MSIIKVVILCGGKGTRIKEMTEDMPKSLISIGGYPIVWHIMKIYYSFGFNDFILPIGYRGHQIKEYFFHDKWKNSDCIFDNTGSEFSIKLLREPEKWRITFIDTGEDTMTGSRIKRVQPYIEEEEFMLTYGDGIANVDINALLNYHRSKNKIATMTGVISRSPYGMLQVNDGIAYEFAEKPETGQIQNGGFFVMNKEIFDYINDDGGKCVFEEESLVKLVKDRQLAVYLHKGIWASIDTYKDYVSICQNWKEIRDKLY</sequence>
<dbReference type="InterPro" id="IPR013446">
    <property type="entry name" value="G1P_cyt_trans-like"/>
</dbReference>
<keyword evidence="3" id="KW-1185">Reference proteome</keyword>
<feature type="domain" description="Nucleotidyl transferase" evidence="1">
    <location>
        <begin position="5"/>
        <end position="248"/>
    </location>
</feature>
<gene>
    <name evidence="2" type="ORF">LJD61_00835</name>
</gene>
<dbReference type="InterPro" id="IPR029044">
    <property type="entry name" value="Nucleotide-diphossugar_trans"/>
</dbReference>
<evidence type="ECO:0000313" key="2">
    <source>
        <dbReference type="EMBL" id="MCQ1528097.1"/>
    </source>
</evidence>
<dbReference type="GO" id="GO:0016779">
    <property type="term" value="F:nucleotidyltransferase activity"/>
    <property type="evidence" value="ECO:0007669"/>
    <property type="project" value="UniProtKB-KW"/>
</dbReference>
<comment type="caution">
    <text evidence="2">The sequence shown here is derived from an EMBL/GenBank/DDBJ whole genome shotgun (WGS) entry which is preliminary data.</text>
</comment>
<name>A0ABT1NA32_9FIRM</name>
<proteinExistence type="predicted"/>
<dbReference type="Proteomes" id="UP001651880">
    <property type="component" value="Unassembled WGS sequence"/>
</dbReference>
<dbReference type="PANTHER" id="PTHR47183">
    <property type="entry name" value="GLUCOSE-1-PHOSPHATE CYTIDYLYLTRANSFERASE-RELATED"/>
    <property type="match status" value="1"/>
</dbReference>
<keyword evidence="2" id="KW-0548">Nucleotidyltransferase</keyword>
<organism evidence="2 3">
    <name type="scientific">Lutispora saccharofermentans</name>
    <dbReference type="NCBI Taxonomy" id="3024236"/>
    <lineage>
        <taxon>Bacteria</taxon>
        <taxon>Bacillati</taxon>
        <taxon>Bacillota</taxon>
        <taxon>Clostridia</taxon>
        <taxon>Lutisporales</taxon>
        <taxon>Lutisporaceae</taxon>
        <taxon>Lutispora</taxon>
    </lineage>
</organism>
<dbReference type="PANTHER" id="PTHR47183:SF2">
    <property type="entry name" value="GLUCOSE-1-PHOSPHATE CYTIDYLYLTRANSFERASE-RELATED"/>
    <property type="match status" value="1"/>
</dbReference>
<accession>A0ABT1NA32</accession>
<protein>
    <submittedName>
        <fullName evidence="2">Glucose-1-phosphate cytidylyltransferase</fullName>
    </submittedName>
</protein>